<reference evidence="3" key="2">
    <citation type="submission" date="2015-01" db="EMBL/GenBank/DDBJ databases">
        <title>Evolutionary Origins and Diversification of the Mycorrhizal Mutualists.</title>
        <authorList>
            <consortium name="DOE Joint Genome Institute"/>
            <consortium name="Mycorrhizal Genomics Consortium"/>
            <person name="Kohler A."/>
            <person name="Kuo A."/>
            <person name="Nagy L.G."/>
            <person name="Floudas D."/>
            <person name="Copeland A."/>
            <person name="Barry K.W."/>
            <person name="Cichocki N."/>
            <person name="Veneault-Fourrey C."/>
            <person name="LaButti K."/>
            <person name="Lindquist E.A."/>
            <person name="Lipzen A."/>
            <person name="Lundell T."/>
            <person name="Morin E."/>
            <person name="Murat C."/>
            <person name="Riley R."/>
            <person name="Ohm R."/>
            <person name="Sun H."/>
            <person name="Tunlid A."/>
            <person name="Henrissat B."/>
            <person name="Grigoriev I.V."/>
            <person name="Hibbett D.S."/>
            <person name="Martin F."/>
        </authorList>
    </citation>
    <scope>NUCLEOTIDE SEQUENCE [LARGE SCALE GENOMIC DNA]</scope>
    <source>
        <strain evidence="3">F 1598</strain>
    </source>
</reference>
<organism evidence="2 3">
    <name type="scientific">Piloderma croceum (strain F 1598)</name>
    <dbReference type="NCBI Taxonomy" id="765440"/>
    <lineage>
        <taxon>Eukaryota</taxon>
        <taxon>Fungi</taxon>
        <taxon>Dikarya</taxon>
        <taxon>Basidiomycota</taxon>
        <taxon>Agaricomycotina</taxon>
        <taxon>Agaricomycetes</taxon>
        <taxon>Agaricomycetidae</taxon>
        <taxon>Atheliales</taxon>
        <taxon>Atheliaceae</taxon>
        <taxon>Piloderma</taxon>
    </lineage>
</organism>
<protein>
    <submittedName>
        <fullName evidence="2">Uncharacterized protein</fullName>
    </submittedName>
</protein>
<evidence type="ECO:0000313" key="2">
    <source>
        <dbReference type="EMBL" id="KIM72525.1"/>
    </source>
</evidence>
<dbReference type="Proteomes" id="UP000054166">
    <property type="component" value="Unassembled WGS sequence"/>
</dbReference>
<dbReference type="OrthoDB" id="3224221at2759"/>
<dbReference type="EMBL" id="KN833125">
    <property type="protein sequence ID" value="KIM72525.1"/>
    <property type="molecule type" value="Genomic_DNA"/>
</dbReference>
<gene>
    <name evidence="2" type="ORF">PILCRDRAFT_16056</name>
</gene>
<feature type="region of interest" description="Disordered" evidence="1">
    <location>
        <begin position="15"/>
        <end position="38"/>
    </location>
</feature>
<dbReference type="InParanoid" id="A0A0C3EIR0"/>
<evidence type="ECO:0000256" key="1">
    <source>
        <dbReference type="SAM" id="MobiDB-lite"/>
    </source>
</evidence>
<reference evidence="2 3" key="1">
    <citation type="submission" date="2014-04" db="EMBL/GenBank/DDBJ databases">
        <authorList>
            <consortium name="DOE Joint Genome Institute"/>
            <person name="Kuo A."/>
            <person name="Tarkka M."/>
            <person name="Buscot F."/>
            <person name="Kohler A."/>
            <person name="Nagy L.G."/>
            <person name="Floudas D."/>
            <person name="Copeland A."/>
            <person name="Barry K.W."/>
            <person name="Cichocki N."/>
            <person name="Veneault-Fourrey C."/>
            <person name="LaButti K."/>
            <person name="Lindquist E.A."/>
            <person name="Lipzen A."/>
            <person name="Lundell T."/>
            <person name="Morin E."/>
            <person name="Murat C."/>
            <person name="Sun H."/>
            <person name="Tunlid A."/>
            <person name="Henrissat B."/>
            <person name="Grigoriev I.V."/>
            <person name="Hibbett D.S."/>
            <person name="Martin F."/>
            <person name="Nordberg H.P."/>
            <person name="Cantor M.N."/>
            <person name="Hua S.X."/>
        </authorList>
    </citation>
    <scope>NUCLEOTIDE SEQUENCE [LARGE SCALE GENOMIC DNA]</scope>
    <source>
        <strain evidence="2 3">F 1598</strain>
    </source>
</reference>
<accession>A0A0C3EIR0</accession>
<dbReference type="AlphaFoldDB" id="A0A0C3EIR0"/>
<proteinExistence type="predicted"/>
<dbReference type="HOGENOM" id="CLU_2590633_0_0_1"/>
<name>A0A0C3EIR0_PILCF</name>
<evidence type="ECO:0000313" key="3">
    <source>
        <dbReference type="Proteomes" id="UP000054166"/>
    </source>
</evidence>
<keyword evidence="3" id="KW-1185">Reference proteome</keyword>
<sequence length="80" mass="9072">MDTWKAAVDDEGFKARGNRPFIQPSKSKEPATGTVRKGLPRNWYDDSWYRSQSDAKKVLLGAAAQRKIPALQPYQQPVRP</sequence>